<dbReference type="STRING" id="1317124.DW2_01425"/>
<dbReference type="OrthoDB" id="7873775at2"/>
<dbReference type="AlphaFoldDB" id="A0A085U1D0"/>
<dbReference type="InterPro" id="IPR036641">
    <property type="entry name" value="HPT_dom_sf"/>
</dbReference>
<comment type="caution">
    <text evidence="1">The sequence shown here is derived from an EMBL/GenBank/DDBJ whole genome shotgun (WGS) entry which is preliminary data.</text>
</comment>
<protein>
    <recommendedName>
        <fullName evidence="3">HPt domain-containing protein</fullName>
    </recommendedName>
</protein>
<dbReference type="RefSeq" id="WP_051855128.1">
    <property type="nucleotide sequence ID" value="NZ_AQRC01000001.1"/>
</dbReference>
<evidence type="ECO:0000313" key="2">
    <source>
        <dbReference type="Proteomes" id="UP000028607"/>
    </source>
</evidence>
<name>A0A085U1D0_9RHOB</name>
<sequence>MRCREVVGVDPARLLVLYEELGESEAEEVIATAMEDLAFHLSMIDEASRIGHRSHLRLALPEVATLAESVGLTALARVAEDLCDCVAQGDPVAEAAIMARLNRIAERALTEVWDLDAPPA</sequence>
<dbReference type="PATRIC" id="fig|1317124.6.peg.282"/>
<reference evidence="2" key="1">
    <citation type="submission" date="2013-04" db="EMBL/GenBank/DDBJ databases">
        <title>Thioclava sp. 13D2W-2 Genome Sequencing.</title>
        <authorList>
            <person name="Lai Q."/>
            <person name="Li G."/>
            <person name="Shao Z."/>
        </authorList>
    </citation>
    <scope>NUCLEOTIDE SEQUENCE [LARGE SCALE GENOMIC DNA]</scope>
    <source>
        <strain evidence="2">13D2W-2</strain>
    </source>
</reference>
<dbReference type="eggNOG" id="ENOG5032T89">
    <property type="taxonomic scope" value="Bacteria"/>
</dbReference>
<proteinExistence type="predicted"/>
<gene>
    <name evidence="1" type="ORF">DW2_01425</name>
</gene>
<accession>A0A085U1D0</accession>
<organism evidence="1 2">
    <name type="scientific">Thioclava atlantica</name>
    <dbReference type="NCBI Taxonomy" id="1317124"/>
    <lineage>
        <taxon>Bacteria</taxon>
        <taxon>Pseudomonadati</taxon>
        <taxon>Pseudomonadota</taxon>
        <taxon>Alphaproteobacteria</taxon>
        <taxon>Rhodobacterales</taxon>
        <taxon>Paracoccaceae</taxon>
        <taxon>Thioclava</taxon>
    </lineage>
</organism>
<dbReference type="EMBL" id="AQRC01000001">
    <property type="protein sequence ID" value="KFE36777.1"/>
    <property type="molecule type" value="Genomic_DNA"/>
</dbReference>
<evidence type="ECO:0008006" key="3">
    <source>
        <dbReference type="Google" id="ProtNLM"/>
    </source>
</evidence>
<reference evidence="1 2" key="2">
    <citation type="journal article" date="2015" name="Antonie Van Leeuwenhoek">
        <title>Thioclava indica sp. nov., isolated from surface seawater of the Indian Ocean.</title>
        <authorList>
            <person name="Liu Y."/>
            <person name="Lai Q."/>
            <person name="Du J."/>
            <person name="Xu H."/>
            <person name="Jiang L."/>
            <person name="Shao Z."/>
        </authorList>
    </citation>
    <scope>NUCLEOTIDE SEQUENCE [LARGE SCALE GENOMIC DNA]</scope>
    <source>
        <strain evidence="1 2">13D2W-2</strain>
    </source>
</reference>
<dbReference type="GO" id="GO:0000160">
    <property type="term" value="P:phosphorelay signal transduction system"/>
    <property type="evidence" value="ECO:0007669"/>
    <property type="project" value="InterPro"/>
</dbReference>
<keyword evidence="2" id="KW-1185">Reference proteome</keyword>
<evidence type="ECO:0000313" key="1">
    <source>
        <dbReference type="EMBL" id="KFE36777.1"/>
    </source>
</evidence>
<dbReference type="Proteomes" id="UP000028607">
    <property type="component" value="Unassembled WGS sequence"/>
</dbReference>
<dbReference type="Gene3D" id="1.20.120.160">
    <property type="entry name" value="HPT domain"/>
    <property type="match status" value="1"/>
</dbReference>